<dbReference type="GO" id="GO:0015431">
    <property type="term" value="F:ABC-type glutathione S-conjugate transporter activity"/>
    <property type="evidence" value="ECO:0007669"/>
    <property type="project" value="UniProtKB-EC"/>
</dbReference>
<dbReference type="InterPro" id="IPR011527">
    <property type="entry name" value="ABC1_TM_dom"/>
</dbReference>
<feature type="transmembrane region" description="Helical" evidence="12">
    <location>
        <begin position="158"/>
        <end position="181"/>
    </location>
</feature>
<reference evidence="15" key="1">
    <citation type="journal article" date="2014" name="Nat. Commun.">
        <title>The rainbow trout genome provides novel insights into evolution after whole-genome duplication in vertebrates.</title>
        <authorList>
            <person name="Berthelot C."/>
            <person name="Brunet F."/>
            <person name="Chalopin D."/>
            <person name="Juanchich A."/>
            <person name="Bernard M."/>
            <person name="Noel B."/>
            <person name="Bento P."/>
            <person name="Da Silva C."/>
            <person name="Labadie K."/>
            <person name="Alberti A."/>
            <person name="Aury J.M."/>
            <person name="Louis A."/>
            <person name="Dehais P."/>
            <person name="Bardou P."/>
            <person name="Montfort J."/>
            <person name="Klopp C."/>
            <person name="Cabau C."/>
            <person name="Gaspin C."/>
            <person name="Thorgaard G.H."/>
            <person name="Boussaha M."/>
            <person name="Quillet E."/>
            <person name="Guyomard R."/>
            <person name="Galiana D."/>
            <person name="Bobe J."/>
            <person name="Volff J.N."/>
            <person name="Genet C."/>
            <person name="Wincker P."/>
            <person name="Jaillon O."/>
            <person name="Roest Crollius H."/>
            <person name="Guiguen Y."/>
        </authorList>
    </citation>
    <scope>NUCLEOTIDE SEQUENCE [LARGE SCALE GENOMIC DNA]</scope>
</reference>
<dbReference type="Proteomes" id="UP000193380">
    <property type="component" value="Unassembled WGS sequence"/>
</dbReference>
<sequence length="537" mass="59852">MLLSPSAFGAVAENKCVSYIIPSASNFSGSPQVSRGPFTELLRSPHRSVLSLCVLSLPGILGVIIVAAAVIPWILIPVVPLLVVFLFLRRYFLQTSRDIKRLESTTRSPVFTHLSSSLQGLWTIRAFKAQQRFQQAFDAHQDLHSEAWFLFLTTSRWFALRLDGICSIFVTLTTFGCLFLRDDLKAGAVGLALSYAVTLVGMFQWGVRQSAEVENMMTSVERVVEYTELESEAPWETDKRPPPDWPRHGFITFDQVNFSYYADSPPVLKNITAVFRSREKVGIVGRTGAGKSSLISALFRLAEPDGRISIDGVPTAEIGLHTLRQRISIIPQDPVLFTGTMRKNLDPFSQHTDEDLWNALGEVQLRTVVEELPGRLETMLAESGSNFSVGQRQLVCLARAILRRNKILIIDEATANVDPRTDGLIQQTIREKFRECTVLTIAHRLNTIIDCDRILVRPPSSVLDAGRIQEYNEPYVLLQNQEGVFYQMVQQTGKAEAASLLHAAKQVHMNKSHPNVINGLTDLSPSEGSCVIFETAL</sequence>
<dbReference type="GO" id="GO:0016887">
    <property type="term" value="F:ATP hydrolysis activity"/>
    <property type="evidence" value="ECO:0007669"/>
    <property type="project" value="InterPro"/>
</dbReference>
<dbReference type="GO" id="GO:0005524">
    <property type="term" value="F:ATP binding"/>
    <property type="evidence" value="ECO:0007669"/>
    <property type="project" value="UniProtKB-KW"/>
</dbReference>
<dbReference type="PROSITE" id="PS00211">
    <property type="entry name" value="ABC_TRANSPORTER_1"/>
    <property type="match status" value="1"/>
</dbReference>
<evidence type="ECO:0000313" key="15">
    <source>
        <dbReference type="EMBL" id="CDQ68408.1"/>
    </source>
</evidence>
<dbReference type="InterPro" id="IPR003593">
    <property type="entry name" value="AAA+_ATPase"/>
</dbReference>
<evidence type="ECO:0000256" key="11">
    <source>
        <dbReference type="ARBA" id="ARBA00048007"/>
    </source>
</evidence>
<evidence type="ECO:0000259" key="13">
    <source>
        <dbReference type="PROSITE" id="PS50893"/>
    </source>
</evidence>
<dbReference type="GO" id="GO:0016323">
    <property type="term" value="C:basolateral plasma membrane"/>
    <property type="evidence" value="ECO:0007669"/>
    <property type="project" value="UniProtKB-ARBA"/>
</dbReference>
<keyword evidence="3 12" id="KW-0812">Transmembrane</keyword>
<dbReference type="PANTHER" id="PTHR24223:SF357">
    <property type="entry name" value="ATP-BINDING CASSETTE SUB-FAMILY C MEMBER 4"/>
    <property type="match status" value="1"/>
</dbReference>
<organism evidence="15 16">
    <name type="scientific">Oncorhynchus mykiss</name>
    <name type="common">Rainbow trout</name>
    <name type="synonym">Salmo gairdneri</name>
    <dbReference type="NCBI Taxonomy" id="8022"/>
    <lineage>
        <taxon>Eukaryota</taxon>
        <taxon>Metazoa</taxon>
        <taxon>Chordata</taxon>
        <taxon>Craniata</taxon>
        <taxon>Vertebrata</taxon>
        <taxon>Euteleostomi</taxon>
        <taxon>Actinopterygii</taxon>
        <taxon>Neopterygii</taxon>
        <taxon>Teleostei</taxon>
        <taxon>Protacanthopterygii</taxon>
        <taxon>Salmoniformes</taxon>
        <taxon>Salmonidae</taxon>
        <taxon>Salmoninae</taxon>
        <taxon>Oncorhynchus</taxon>
    </lineage>
</organism>
<feature type="domain" description="ABC transporter" evidence="13">
    <location>
        <begin position="251"/>
        <end position="484"/>
    </location>
</feature>
<dbReference type="PaxDb" id="8022-A0A060WLX8"/>
<evidence type="ECO:0000256" key="1">
    <source>
        <dbReference type="ARBA" id="ARBA00004141"/>
    </source>
</evidence>
<evidence type="ECO:0000256" key="3">
    <source>
        <dbReference type="ARBA" id="ARBA00022692"/>
    </source>
</evidence>
<dbReference type="SUPFAM" id="SSF52540">
    <property type="entry name" value="P-loop containing nucleoside triphosphate hydrolases"/>
    <property type="match status" value="1"/>
</dbReference>
<dbReference type="STRING" id="8022.A0A060WLX8"/>
<accession>A0A060WLX8</accession>
<dbReference type="InterPro" id="IPR027417">
    <property type="entry name" value="P-loop_NTPase"/>
</dbReference>
<evidence type="ECO:0000256" key="12">
    <source>
        <dbReference type="SAM" id="Phobius"/>
    </source>
</evidence>
<evidence type="ECO:0000256" key="8">
    <source>
        <dbReference type="ARBA" id="ARBA00034018"/>
    </source>
</evidence>
<proteinExistence type="predicted"/>
<keyword evidence="5" id="KW-0067">ATP-binding</keyword>
<comment type="catalytic activity">
    <reaction evidence="11">
        <text>an S-substituted glutathione(in) + ATP + H2O = an S-substituted glutathione(out) + ADP + phosphate + H(+)</text>
        <dbReference type="Rhea" id="RHEA:19121"/>
        <dbReference type="ChEBI" id="CHEBI:15377"/>
        <dbReference type="ChEBI" id="CHEBI:15378"/>
        <dbReference type="ChEBI" id="CHEBI:30616"/>
        <dbReference type="ChEBI" id="CHEBI:43474"/>
        <dbReference type="ChEBI" id="CHEBI:90779"/>
        <dbReference type="ChEBI" id="CHEBI:456216"/>
        <dbReference type="EC" id="7.6.2.3"/>
    </reaction>
    <physiologicalReaction direction="left-to-right" evidence="11">
        <dbReference type="Rhea" id="RHEA:19122"/>
    </physiologicalReaction>
</comment>
<dbReference type="InterPro" id="IPR050173">
    <property type="entry name" value="ABC_transporter_C-like"/>
</dbReference>
<comment type="subcellular location">
    <subcellularLocation>
        <location evidence="1">Membrane</location>
        <topology evidence="1">Multi-pass membrane protein</topology>
    </subcellularLocation>
</comment>
<dbReference type="InterPro" id="IPR036640">
    <property type="entry name" value="ABC1_TM_sf"/>
</dbReference>
<gene>
    <name evidence="15" type="ORF">GSONMT00035342001</name>
</gene>
<evidence type="ECO:0000256" key="5">
    <source>
        <dbReference type="ARBA" id="ARBA00022840"/>
    </source>
</evidence>
<dbReference type="FunFam" id="3.40.50.300:FF:000163">
    <property type="entry name" value="Multidrug resistance-associated protein member 4"/>
    <property type="match status" value="1"/>
</dbReference>
<evidence type="ECO:0000313" key="16">
    <source>
        <dbReference type="Proteomes" id="UP000193380"/>
    </source>
</evidence>
<dbReference type="EMBL" id="FR904626">
    <property type="protein sequence ID" value="CDQ68408.1"/>
    <property type="molecule type" value="Genomic_DNA"/>
</dbReference>
<evidence type="ECO:0000256" key="6">
    <source>
        <dbReference type="ARBA" id="ARBA00022989"/>
    </source>
</evidence>
<dbReference type="GO" id="GO:0008559">
    <property type="term" value="F:ABC-type xenobiotic transporter activity"/>
    <property type="evidence" value="ECO:0007669"/>
    <property type="project" value="UniProtKB-EC"/>
</dbReference>
<dbReference type="Pfam" id="PF00664">
    <property type="entry name" value="ABC_membrane"/>
    <property type="match status" value="1"/>
</dbReference>
<feature type="transmembrane region" description="Helical" evidence="12">
    <location>
        <begin position="49"/>
        <end position="68"/>
    </location>
</feature>
<evidence type="ECO:0000256" key="7">
    <source>
        <dbReference type="ARBA" id="ARBA00023136"/>
    </source>
</evidence>
<dbReference type="Pfam" id="PF00005">
    <property type="entry name" value="ABC_tran"/>
    <property type="match status" value="1"/>
</dbReference>
<feature type="domain" description="ABC transmembrane type-1" evidence="14">
    <location>
        <begin position="48"/>
        <end position="215"/>
    </location>
</feature>
<comment type="catalytic activity">
    <reaction evidence="10">
        <text>17beta-estradiol 17-O-(beta-D-glucuronate)(in) + ATP + H2O = 17beta-estradiol 17-O-(beta-D-glucuronate)(out) + ADP + phosphate + H(+)</text>
        <dbReference type="Rhea" id="RHEA:60128"/>
        <dbReference type="ChEBI" id="CHEBI:15377"/>
        <dbReference type="ChEBI" id="CHEBI:15378"/>
        <dbReference type="ChEBI" id="CHEBI:30616"/>
        <dbReference type="ChEBI" id="CHEBI:43474"/>
        <dbReference type="ChEBI" id="CHEBI:82961"/>
        <dbReference type="ChEBI" id="CHEBI:456216"/>
    </reaction>
    <physiologicalReaction direction="left-to-right" evidence="10">
        <dbReference type="Rhea" id="RHEA:60129"/>
    </physiologicalReaction>
</comment>
<name>A0A060WLX8_ONCMY</name>
<evidence type="ECO:0000256" key="2">
    <source>
        <dbReference type="ARBA" id="ARBA00022448"/>
    </source>
</evidence>
<dbReference type="InterPro" id="IPR017871">
    <property type="entry name" value="ABC_transporter-like_CS"/>
</dbReference>
<dbReference type="Gene3D" id="1.20.1560.10">
    <property type="entry name" value="ABC transporter type 1, transmembrane domain"/>
    <property type="match status" value="1"/>
</dbReference>
<keyword evidence="7 12" id="KW-0472">Membrane</keyword>
<protein>
    <submittedName>
        <fullName evidence="15">Uncharacterized protein</fullName>
    </submittedName>
</protein>
<comment type="catalytic activity">
    <reaction evidence="8">
        <text>ATP + H2O + xenobioticSide 1 = ADP + phosphate + xenobioticSide 2.</text>
        <dbReference type="EC" id="7.6.2.2"/>
    </reaction>
</comment>
<dbReference type="PROSITE" id="PS50929">
    <property type="entry name" value="ABC_TM1F"/>
    <property type="match status" value="1"/>
</dbReference>
<dbReference type="PROSITE" id="PS50893">
    <property type="entry name" value="ABC_TRANSPORTER_2"/>
    <property type="match status" value="1"/>
</dbReference>
<keyword evidence="4" id="KW-0547">Nucleotide-binding</keyword>
<evidence type="ECO:0000256" key="4">
    <source>
        <dbReference type="ARBA" id="ARBA00022741"/>
    </source>
</evidence>
<dbReference type="AlphaFoldDB" id="A0A060WLX8"/>
<dbReference type="Gene3D" id="3.40.50.300">
    <property type="entry name" value="P-loop containing nucleotide triphosphate hydrolases"/>
    <property type="match status" value="1"/>
</dbReference>
<evidence type="ECO:0000259" key="14">
    <source>
        <dbReference type="PROSITE" id="PS50929"/>
    </source>
</evidence>
<evidence type="ECO:0000256" key="9">
    <source>
        <dbReference type="ARBA" id="ARBA00047523"/>
    </source>
</evidence>
<dbReference type="InterPro" id="IPR003439">
    <property type="entry name" value="ABC_transporter-like_ATP-bd"/>
</dbReference>
<keyword evidence="2" id="KW-0813">Transport</keyword>
<keyword evidence="6 12" id="KW-1133">Transmembrane helix</keyword>
<feature type="transmembrane region" description="Helical" evidence="12">
    <location>
        <begin position="187"/>
        <end position="207"/>
    </location>
</feature>
<reference evidence="15" key="2">
    <citation type="submission" date="2014-03" db="EMBL/GenBank/DDBJ databases">
        <authorList>
            <person name="Genoscope - CEA"/>
        </authorList>
    </citation>
    <scope>NUCLEOTIDE SEQUENCE</scope>
</reference>
<dbReference type="PANTHER" id="PTHR24223">
    <property type="entry name" value="ATP-BINDING CASSETTE SUB-FAMILY C"/>
    <property type="match status" value="1"/>
</dbReference>
<feature type="transmembrane region" description="Helical" evidence="12">
    <location>
        <begin position="74"/>
        <end position="92"/>
    </location>
</feature>
<comment type="catalytic activity">
    <reaction evidence="9">
        <text>leukotriene C4(in) + ATP + H2O = leukotriene C4(out) + ADP + phosphate + H(+)</text>
        <dbReference type="Rhea" id="RHEA:38963"/>
        <dbReference type="ChEBI" id="CHEBI:15377"/>
        <dbReference type="ChEBI" id="CHEBI:15378"/>
        <dbReference type="ChEBI" id="CHEBI:30616"/>
        <dbReference type="ChEBI" id="CHEBI:43474"/>
        <dbReference type="ChEBI" id="CHEBI:57973"/>
        <dbReference type="ChEBI" id="CHEBI:456216"/>
    </reaction>
    <physiologicalReaction direction="left-to-right" evidence="9">
        <dbReference type="Rhea" id="RHEA:38964"/>
    </physiologicalReaction>
</comment>
<dbReference type="SMART" id="SM00382">
    <property type="entry name" value="AAA"/>
    <property type="match status" value="1"/>
</dbReference>
<dbReference type="CDD" id="cd03244">
    <property type="entry name" value="ABCC_MRP_domain2"/>
    <property type="match status" value="1"/>
</dbReference>
<evidence type="ECO:0000256" key="10">
    <source>
        <dbReference type="ARBA" id="ARBA00047576"/>
    </source>
</evidence>
<dbReference type="FunFam" id="1.20.1560.10:FF:000229">
    <property type="entry name" value="ABC transporter, putative"/>
    <property type="match status" value="1"/>
</dbReference>
<dbReference type="SUPFAM" id="SSF90123">
    <property type="entry name" value="ABC transporter transmembrane region"/>
    <property type="match status" value="1"/>
</dbReference>